<dbReference type="InterPro" id="IPR023772">
    <property type="entry name" value="DNA-bd_HTH_TetR-type_CS"/>
</dbReference>
<evidence type="ECO:0000256" key="1">
    <source>
        <dbReference type="ARBA" id="ARBA00023015"/>
    </source>
</evidence>
<evidence type="ECO:0000259" key="5">
    <source>
        <dbReference type="PROSITE" id="PS50977"/>
    </source>
</evidence>
<feature type="domain" description="HTH tetR-type" evidence="5">
    <location>
        <begin position="15"/>
        <end position="75"/>
    </location>
</feature>
<comment type="caution">
    <text evidence="6">The sequence shown here is derived from an EMBL/GenBank/DDBJ whole genome shotgun (WGS) entry which is preliminary data.</text>
</comment>
<dbReference type="PANTHER" id="PTHR30055">
    <property type="entry name" value="HTH-TYPE TRANSCRIPTIONAL REGULATOR RUTR"/>
    <property type="match status" value="1"/>
</dbReference>
<dbReference type="InterPro" id="IPR001647">
    <property type="entry name" value="HTH_TetR"/>
</dbReference>
<dbReference type="Gene3D" id="1.10.357.10">
    <property type="entry name" value="Tetracycline Repressor, domain 2"/>
    <property type="match status" value="1"/>
</dbReference>
<dbReference type="Pfam" id="PF00440">
    <property type="entry name" value="TetR_N"/>
    <property type="match status" value="1"/>
</dbReference>
<keyword evidence="3" id="KW-0804">Transcription</keyword>
<name>A0ABW1T3Q2_9ACTN</name>
<protein>
    <submittedName>
        <fullName evidence="6">TetR/AcrR family transcriptional regulator</fullName>
    </submittedName>
</protein>
<keyword evidence="7" id="KW-1185">Reference proteome</keyword>
<dbReference type="Proteomes" id="UP001596138">
    <property type="component" value="Unassembled WGS sequence"/>
</dbReference>
<dbReference type="PRINTS" id="PR00455">
    <property type="entry name" value="HTHTETR"/>
</dbReference>
<dbReference type="InterPro" id="IPR036271">
    <property type="entry name" value="Tet_transcr_reg_TetR-rel_C_sf"/>
</dbReference>
<reference evidence="7" key="1">
    <citation type="journal article" date="2019" name="Int. J. Syst. Evol. Microbiol.">
        <title>The Global Catalogue of Microorganisms (GCM) 10K type strain sequencing project: providing services to taxonomists for standard genome sequencing and annotation.</title>
        <authorList>
            <consortium name="The Broad Institute Genomics Platform"/>
            <consortium name="The Broad Institute Genome Sequencing Center for Infectious Disease"/>
            <person name="Wu L."/>
            <person name="Ma J."/>
        </authorList>
    </citation>
    <scope>NUCLEOTIDE SEQUENCE [LARGE SCALE GENOMIC DNA]</scope>
    <source>
        <strain evidence="7">CGMCC 4.7317</strain>
    </source>
</reference>
<dbReference type="EMBL" id="JBHSTI010000008">
    <property type="protein sequence ID" value="MFC6238917.1"/>
    <property type="molecule type" value="Genomic_DNA"/>
</dbReference>
<dbReference type="PROSITE" id="PS50977">
    <property type="entry name" value="HTH_TETR_2"/>
    <property type="match status" value="1"/>
</dbReference>
<evidence type="ECO:0000256" key="3">
    <source>
        <dbReference type="ARBA" id="ARBA00023163"/>
    </source>
</evidence>
<dbReference type="InterPro" id="IPR050109">
    <property type="entry name" value="HTH-type_TetR-like_transc_reg"/>
</dbReference>
<accession>A0ABW1T3Q2</accession>
<gene>
    <name evidence="6" type="ORF">ACFQGU_13590</name>
</gene>
<dbReference type="PANTHER" id="PTHR30055:SF148">
    <property type="entry name" value="TETR-FAMILY TRANSCRIPTIONAL REGULATOR"/>
    <property type="match status" value="1"/>
</dbReference>
<dbReference type="Pfam" id="PF16859">
    <property type="entry name" value="TetR_C_11"/>
    <property type="match status" value="1"/>
</dbReference>
<dbReference type="SUPFAM" id="SSF46689">
    <property type="entry name" value="Homeodomain-like"/>
    <property type="match status" value="1"/>
</dbReference>
<evidence type="ECO:0000256" key="2">
    <source>
        <dbReference type="ARBA" id="ARBA00023125"/>
    </source>
</evidence>
<organism evidence="6 7">
    <name type="scientific">Longivirga aurantiaca</name>
    <dbReference type="NCBI Taxonomy" id="1837743"/>
    <lineage>
        <taxon>Bacteria</taxon>
        <taxon>Bacillati</taxon>
        <taxon>Actinomycetota</taxon>
        <taxon>Actinomycetes</taxon>
        <taxon>Sporichthyales</taxon>
        <taxon>Sporichthyaceae</taxon>
        <taxon>Longivirga</taxon>
    </lineage>
</organism>
<keyword evidence="2 4" id="KW-0238">DNA-binding</keyword>
<evidence type="ECO:0000256" key="4">
    <source>
        <dbReference type="PROSITE-ProRule" id="PRU00335"/>
    </source>
</evidence>
<evidence type="ECO:0000313" key="6">
    <source>
        <dbReference type="EMBL" id="MFC6238917.1"/>
    </source>
</evidence>
<feature type="DNA-binding region" description="H-T-H motif" evidence="4">
    <location>
        <begin position="38"/>
        <end position="57"/>
    </location>
</feature>
<evidence type="ECO:0000313" key="7">
    <source>
        <dbReference type="Proteomes" id="UP001596138"/>
    </source>
</evidence>
<dbReference type="PROSITE" id="PS01081">
    <property type="entry name" value="HTH_TETR_1"/>
    <property type="match status" value="1"/>
</dbReference>
<dbReference type="Gene3D" id="1.10.10.60">
    <property type="entry name" value="Homeodomain-like"/>
    <property type="match status" value="1"/>
</dbReference>
<sequence length="200" mass="21859">MTVSRTRAPGRPRDVRADSAILDAALHLLAEVGPTGLSVEEVATRAGVSKATIYRRWPTKDDLVVASLGALVTGLPDDVPEGSVRDGILFLVDAWWRSYVQTPNGLVFHRVMAHAKSNPRLFESFYDTVIEPRRELFRVVLRRGIERGEIRPDADLELLITLIIGTSVYMNQVRSSGRDPAPGAGSTQVVDAALAGFLAR</sequence>
<keyword evidence="1" id="KW-0805">Transcription regulation</keyword>
<dbReference type="InterPro" id="IPR009057">
    <property type="entry name" value="Homeodomain-like_sf"/>
</dbReference>
<dbReference type="SUPFAM" id="SSF48498">
    <property type="entry name" value="Tetracyclin repressor-like, C-terminal domain"/>
    <property type="match status" value="1"/>
</dbReference>
<proteinExistence type="predicted"/>
<dbReference type="RefSeq" id="WP_386767537.1">
    <property type="nucleotide sequence ID" value="NZ_JBHSTI010000008.1"/>
</dbReference>
<dbReference type="InterPro" id="IPR011075">
    <property type="entry name" value="TetR_C"/>
</dbReference>